<dbReference type="InterPro" id="IPR008966">
    <property type="entry name" value="Adhesion_dom_sf"/>
</dbReference>
<keyword evidence="4" id="KW-1185">Reference proteome</keyword>
<dbReference type="PATRIC" id="fig|1354255.3.peg.1336"/>
<feature type="chain" id="PRO_5008593339" evidence="1">
    <location>
        <begin position="27"/>
        <end position="177"/>
    </location>
</feature>
<evidence type="ECO:0000256" key="1">
    <source>
        <dbReference type="SAM" id="SignalP"/>
    </source>
</evidence>
<dbReference type="InterPro" id="IPR036937">
    <property type="entry name" value="Adhesion_dom_fimbrial_sf"/>
</dbReference>
<proteinExistence type="predicted"/>
<dbReference type="GO" id="GO:0043709">
    <property type="term" value="P:cell adhesion involved in single-species biofilm formation"/>
    <property type="evidence" value="ECO:0007669"/>
    <property type="project" value="TreeGrafter"/>
</dbReference>
<feature type="domain" description="Fimbrial-type adhesion" evidence="2">
    <location>
        <begin position="31"/>
        <end position="177"/>
    </location>
</feature>
<dbReference type="Proteomes" id="UP000078286">
    <property type="component" value="Unassembled WGS sequence"/>
</dbReference>
<keyword evidence="1" id="KW-0732">Signal</keyword>
<dbReference type="InterPro" id="IPR050263">
    <property type="entry name" value="Bact_Fimbrial_Adh_Pro"/>
</dbReference>
<evidence type="ECO:0000313" key="4">
    <source>
        <dbReference type="Proteomes" id="UP000078286"/>
    </source>
</evidence>
<name>A0A1B7HUQ0_9ENTR</name>
<sequence length="177" mass="18526">MNRTRWIIMTLFSANCLMTLTNISQADPVNINITGKIIASACTIDAANSNLNVDLGSIPISTMNQAGNTSPYKIFDLILKDCPLSTTSVTAAFSGELAPGGSTDYNNTGTAQNINVQLKESQSGGNGRFLGPGTTLTKSVAVDHTATFHMGARAIASSSDVMPGTVVSLSQVTFTFQ</sequence>
<accession>A0A1B7HUQ0</accession>
<feature type="signal peptide" evidence="1">
    <location>
        <begin position="1"/>
        <end position="26"/>
    </location>
</feature>
<dbReference type="PANTHER" id="PTHR33420:SF27">
    <property type="entry name" value="PROTEIN FIMG"/>
    <property type="match status" value="1"/>
</dbReference>
<dbReference type="InterPro" id="IPR000259">
    <property type="entry name" value="Adhesion_dom_fimbrial"/>
</dbReference>
<gene>
    <name evidence="3" type="ORF">M979_1294</name>
</gene>
<dbReference type="AlphaFoldDB" id="A0A1B7HUQ0"/>
<dbReference type="PANTHER" id="PTHR33420">
    <property type="entry name" value="FIMBRIAL SUBUNIT ELFA-RELATED"/>
    <property type="match status" value="1"/>
</dbReference>
<protein>
    <submittedName>
        <fullName evidence="3">FimG family fimbrial adaptor subunit</fullName>
    </submittedName>
</protein>
<dbReference type="GO" id="GO:0009289">
    <property type="term" value="C:pilus"/>
    <property type="evidence" value="ECO:0007669"/>
    <property type="project" value="InterPro"/>
</dbReference>
<dbReference type="Pfam" id="PF00419">
    <property type="entry name" value="Fimbrial"/>
    <property type="match status" value="1"/>
</dbReference>
<organism evidence="3 4">
    <name type="scientific">Buttiauxella noackiae ATCC 51607</name>
    <dbReference type="NCBI Taxonomy" id="1354255"/>
    <lineage>
        <taxon>Bacteria</taxon>
        <taxon>Pseudomonadati</taxon>
        <taxon>Pseudomonadota</taxon>
        <taxon>Gammaproteobacteria</taxon>
        <taxon>Enterobacterales</taxon>
        <taxon>Enterobacteriaceae</taxon>
        <taxon>Buttiauxella</taxon>
    </lineage>
</organism>
<dbReference type="RefSeq" id="WP_064554179.1">
    <property type="nucleotide sequence ID" value="NZ_LXEO01000015.1"/>
</dbReference>
<dbReference type="EMBL" id="LXEO01000015">
    <property type="protein sequence ID" value="OAT19403.1"/>
    <property type="molecule type" value="Genomic_DNA"/>
</dbReference>
<evidence type="ECO:0000259" key="2">
    <source>
        <dbReference type="Pfam" id="PF00419"/>
    </source>
</evidence>
<evidence type="ECO:0000313" key="3">
    <source>
        <dbReference type="EMBL" id="OAT19403.1"/>
    </source>
</evidence>
<comment type="caution">
    <text evidence="3">The sequence shown here is derived from an EMBL/GenBank/DDBJ whole genome shotgun (WGS) entry which is preliminary data.</text>
</comment>
<dbReference type="Gene3D" id="2.60.40.1090">
    <property type="entry name" value="Fimbrial-type adhesion domain"/>
    <property type="match status" value="1"/>
</dbReference>
<reference evidence="3 4" key="1">
    <citation type="submission" date="2016-04" db="EMBL/GenBank/DDBJ databases">
        <title>ATOL: Assembling a taxonomically balanced genome-scale reconstruction of the evolutionary history of the Enterobacteriaceae.</title>
        <authorList>
            <person name="Plunkett G.III."/>
            <person name="Neeno-Eckwall E.C."/>
            <person name="Glasner J.D."/>
            <person name="Perna N.T."/>
        </authorList>
    </citation>
    <scope>NUCLEOTIDE SEQUENCE [LARGE SCALE GENOMIC DNA]</scope>
    <source>
        <strain evidence="3 4">ATCC 51607</strain>
    </source>
</reference>
<dbReference type="SUPFAM" id="SSF49401">
    <property type="entry name" value="Bacterial adhesins"/>
    <property type="match status" value="1"/>
</dbReference>